<evidence type="ECO:0000313" key="1">
    <source>
        <dbReference type="EMBL" id="KAL0105175.1"/>
    </source>
</evidence>
<dbReference type="AlphaFoldDB" id="A0AAW2EQ97"/>
<keyword evidence="2" id="KW-1185">Reference proteome</keyword>
<dbReference type="Proteomes" id="UP001430953">
    <property type="component" value="Unassembled WGS sequence"/>
</dbReference>
<evidence type="ECO:0000313" key="2">
    <source>
        <dbReference type="Proteomes" id="UP001430953"/>
    </source>
</evidence>
<accession>A0AAW2EQ97</accession>
<comment type="caution">
    <text evidence="1">The sequence shown here is derived from an EMBL/GenBank/DDBJ whole genome shotgun (WGS) entry which is preliminary data.</text>
</comment>
<organism evidence="1 2">
    <name type="scientific">Cardiocondyla obscurior</name>
    <dbReference type="NCBI Taxonomy" id="286306"/>
    <lineage>
        <taxon>Eukaryota</taxon>
        <taxon>Metazoa</taxon>
        <taxon>Ecdysozoa</taxon>
        <taxon>Arthropoda</taxon>
        <taxon>Hexapoda</taxon>
        <taxon>Insecta</taxon>
        <taxon>Pterygota</taxon>
        <taxon>Neoptera</taxon>
        <taxon>Endopterygota</taxon>
        <taxon>Hymenoptera</taxon>
        <taxon>Apocrita</taxon>
        <taxon>Aculeata</taxon>
        <taxon>Formicoidea</taxon>
        <taxon>Formicidae</taxon>
        <taxon>Myrmicinae</taxon>
        <taxon>Cardiocondyla</taxon>
    </lineage>
</organism>
<name>A0AAW2EQ97_9HYME</name>
<protein>
    <submittedName>
        <fullName evidence="1">Uncharacterized protein</fullName>
    </submittedName>
</protein>
<sequence length="117" mass="13023">MSGVAVNGRGKYPNIEEAKKRQGQLVLILNSWRIGRMIELSVEATGEIAESQCCSSKRKIFDDLDVDSFCNEVQTDRKHYLQELETPIELVATSNEIINATALFSPMSAQEAIEESS</sequence>
<reference evidence="1 2" key="1">
    <citation type="submission" date="2023-03" db="EMBL/GenBank/DDBJ databases">
        <title>High recombination rates correlate with genetic variation in Cardiocondyla obscurior ants.</title>
        <authorList>
            <person name="Errbii M."/>
        </authorList>
    </citation>
    <scope>NUCLEOTIDE SEQUENCE [LARGE SCALE GENOMIC DNA]</scope>
    <source>
        <strain evidence="1">Alpha-2009</strain>
        <tissue evidence="1">Whole body</tissue>
    </source>
</reference>
<dbReference type="EMBL" id="JADYXP020000019">
    <property type="protein sequence ID" value="KAL0105175.1"/>
    <property type="molecule type" value="Genomic_DNA"/>
</dbReference>
<gene>
    <name evidence="1" type="ORF">PUN28_016668</name>
</gene>
<proteinExistence type="predicted"/>